<dbReference type="EMBL" id="MU274901">
    <property type="protein sequence ID" value="KAI0093856.1"/>
    <property type="molecule type" value="Genomic_DNA"/>
</dbReference>
<reference evidence="1" key="1">
    <citation type="journal article" date="2021" name="Environ. Microbiol.">
        <title>Gene family expansions and transcriptome signatures uncover fungal adaptations to wood decay.</title>
        <authorList>
            <person name="Hage H."/>
            <person name="Miyauchi S."/>
            <person name="Viragh M."/>
            <person name="Drula E."/>
            <person name="Min B."/>
            <person name="Chaduli D."/>
            <person name="Navarro D."/>
            <person name="Favel A."/>
            <person name="Norest M."/>
            <person name="Lesage-Meessen L."/>
            <person name="Balint B."/>
            <person name="Merenyi Z."/>
            <person name="de Eugenio L."/>
            <person name="Morin E."/>
            <person name="Martinez A.T."/>
            <person name="Baldrian P."/>
            <person name="Stursova M."/>
            <person name="Martinez M.J."/>
            <person name="Novotny C."/>
            <person name="Magnuson J.K."/>
            <person name="Spatafora J.W."/>
            <person name="Maurice S."/>
            <person name="Pangilinan J."/>
            <person name="Andreopoulos W."/>
            <person name="LaButti K."/>
            <person name="Hundley H."/>
            <person name="Na H."/>
            <person name="Kuo A."/>
            <person name="Barry K."/>
            <person name="Lipzen A."/>
            <person name="Henrissat B."/>
            <person name="Riley R."/>
            <person name="Ahrendt S."/>
            <person name="Nagy L.G."/>
            <person name="Grigoriev I.V."/>
            <person name="Martin F."/>
            <person name="Rosso M.N."/>
        </authorList>
    </citation>
    <scope>NUCLEOTIDE SEQUENCE</scope>
    <source>
        <strain evidence="1">CBS 384.51</strain>
    </source>
</reference>
<evidence type="ECO:0000313" key="2">
    <source>
        <dbReference type="Proteomes" id="UP001055072"/>
    </source>
</evidence>
<dbReference type="Proteomes" id="UP001055072">
    <property type="component" value="Unassembled WGS sequence"/>
</dbReference>
<gene>
    <name evidence="1" type="ORF">BDY19DRAFT_279296</name>
</gene>
<organism evidence="1 2">
    <name type="scientific">Irpex rosettiformis</name>
    <dbReference type="NCBI Taxonomy" id="378272"/>
    <lineage>
        <taxon>Eukaryota</taxon>
        <taxon>Fungi</taxon>
        <taxon>Dikarya</taxon>
        <taxon>Basidiomycota</taxon>
        <taxon>Agaricomycotina</taxon>
        <taxon>Agaricomycetes</taxon>
        <taxon>Polyporales</taxon>
        <taxon>Irpicaceae</taxon>
        <taxon>Irpex</taxon>
    </lineage>
</organism>
<evidence type="ECO:0000313" key="1">
    <source>
        <dbReference type="EMBL" id="KAI0093856.1"/>
    </source>
</evidence>
<name>A0ACB8UHU1_9APHY</name>
<accession>A0ACB8UHU1</accession>
<sequence length="2341" mass="262222">MRLLSAAVALLSLASLVVSSPYRELLKDYNINTNQNAQDPTQYTTDKRSSYHPSPTNWRQVPFYTILLDKWADGDPSNNDYFGTMYEWDWRETQMRFGGDLKGLVARLDYLYGMGIRGIFISGTPWLNMLWQADSYSPLDFTVLDPHWGTLADWQNTIDEIHKKGMYLMVDFTVGTMGDLVGFDGYLNTSAPFDLHEHNAVWKDPKYVPWDFKRYADFEVNNQWNSSCQLPALWVNDGTQEHLDWPGGCMDSDIDQYGDMEAFGVHPDYQRQLTKFASVQDRLREWRPGVMAKLTNFACMAIQALDFDAIRVDKSTQVTVDALADWAAAARKCAVAVGKKNFLITGEVTGGDYFGALYIGRGRTPTQRPPDFLSAANLTSTQNQYFLRDAPRNGLDGIAFHYSIYRALTRFLGMDGNLQVAYDVDVNFITAWNEMFLYDDFINPNDGKVDPKHMYGTSNFDVFRWPSLENGTERSVLGTFITTLVMPGIPLLFYGEEQNFYTYDTGASNYLYGRQSMISNKAWQRHGCYQLGSTQYFNMALGKSLLGCYDDWNSLDHFDPTTDSRRVFTRFNQLRTIYAALQDGYNLVQRGNWTRQIERPGSNSTPTEMGLWSVSRSGIPGAQTLTGNNTNQIWLLYTNNNATTTWKYDCNDPHLWISSPYIAGTVVRNLLAPYETYTLATSKSSYYSNGTAPFTGCMAEISTQPYGFLALVPQDEWVGPNPALTGFSPGHDARLNVESGDANATTVDIRLEFNMPMDCTSVTNAVSFNVSTSGHGSAPTIDSTSVNCQTIQNPASSNLNGADASLWYWSATLKSVPDGIIEIIVDNPTAQQSAGSTGTKDRLLLRKGSAANVMVFPDSDHDNDAFGFSNNQYSFTHKAFGADMLRYSTNFGQNWTEWRNWEDTTTIDPKEFSDAGQFWDGQHIMVQYWSSLAMSATTVVHADRNYNKPRRVPQLLARGPFNQWGFDQGITADMSMNEDGKWELEIMASWPTYVQLNVWGYDDYYYGDVDNDGILDRLPPNTNAPNYLNMSAPPHPHLAWALIVDDATMTWSLQPRGQSAIGAIMYALLLSIPLVTGTLAVLIFMWSFYGIKYNQWGVKPNKDHSYFPILGALGNKSSANLSNEKMSEKVFGFHHSKNTDIIGWPEDKDKRRKVLIATLEYEIIDWKLKVKIGGLGVMSSLMGKAMTDVDLVWVVPKVKDLEYPPGEPAEPIEVIIFGEPYLIEVETHVLDNITYVILDSPVFRAQTKADPYPARMDDLSSAIFYSTWNQAIAATVRRNPLIDIYHVNDYHGALAPIYLLPKVLPVCLSLHNAEFQGLWPLRTKEEMKEVCSAFNISKENCTKYVQFGNTFNLLHAAASFISVHQKSIGVAGVSDKYGKRSWARYPALWTLKHVDSLPNPDPTDIAALDEHAVNVRDVKVDQVAEAERPEHKRQAQEWAGIKQDPNADLFVFVGRWSKQKGVDLIADVMPSLLDKKPSIQLITVGPVIDLYGRFAAEKLNRLMELYPDRVYSKPEFTALPPYLFSGADFALIPSRDEPFGLVAVEFGRKGALGVGSRLGGLGLMPGWWFPVESMSTEHMMSQLTKTIKMALKSTEEERAMLRARSAVQRFPVVEWRQRMEDFHRRSINISRSLAGSNAFRTSDCDGSGGRAIEDHDDWNPEFQAQPTQPNWDAQSINEIPRSPGPPGSPGAWSQDTLTPNAPPRLLGNGQRASFTTDAGSDSESGYFSQNQHSEPGQDFGNFLERANKTIAKDQKHVPDPFLDAAPTRPFGAHSRASSVESIASIVDEKQNSPLNKAIASFTDSDGGVAHDFVQKLQMLNSHNSKHELSIEKFLTKSEEAFFDKVKKDKLSSAASIRSSQRDSIWGTPSSFDHSRPQSPSTSAFTPGTDGYSGPLPNEPNDVVIMTGLQIAMSREIGGWPLYTIVIAAGQMLSATSFQITLLSGQNWQTDVQLYVLGGVFLASSIVWYVLFRYRPSVYVLSAPWLFFGIAFFLIGLPSVSKSLHGAHDILTSLATWSYAVASAAAFLFFGLNFGEEAGAATEVWMMRAVVVQGSQQIWVAALWYWGNHLNGATSNSMPPWWVVLIVWPLAVVAFLFAYLMLYGLPDYYRQTPPKVPNFLRTLFRRKLVLWFLGSEILRDYWLSGPYGRNWSFLWAVPIPQWQILLLVIAFFIGVWAIMLGILTYFSKTHTWLLPVFAVGLGAPRWCQMLWGTSSLALYIPWAGRAGPYLGISLWLWLGVLDAIQGVGLGLILLQTLSRLHVCATLAFAQVIGSICVMVARATAPNKVGPESVFPDLGKWDFQDGLKGSPMASAPFWIAMICQIIIVIGYFWFYRKEQLARP</sequence>
<comment type="caution">
    <text evidence="1">The sequence shown here is derived from an EMBL/GenBank/DDBJ whole genome shotgun (WGS) entry which is preliminary data.</text>
</comment>
<protein>
    <submittedName>
        <fullName evidence="1">Glycoside hydrolase family 13 and glycosyltransferase family 5 protein</fullName>
    </submittedName>
</protein>
<keyword evidence="1" id="KW-0378">Hydrolase</keyword>
<proteinExistence type="predicted"/>
<keyword evidence="2" id="KW-1185">Reference proteome</keyword>